<sequence length="338" mass="34818">MAPPGPTPPTVRLRVQSRRAAFGVEGLRRVGDDAWSDGERTVLRDVAGSGFDLSVVAGDELEVVARYRPRPAARLANRLYGDRTRRLAAAVLIHYPVLWRAGWRGRVPLLATVVRGPAGSPMLVGAGELGRSRIVATAAATGPVTSTELCVADDERCFGLAEAHPAAGPGTAANEGPTGRWSQARPSATVLRIAELAPDRVVVVEEALWTTIEEVKSDEAARALVTTTYATPRLAGYWGFAATLASATGRGPAQPAVADIAQAHAQRLPCLRIGLRRGGRMSMSELCAAGTAARSGPARDTGRAGVPVPAGAALRATGTPSATPTGPAGAGVPAGAGR</sequence>
<feature type="region of interest" description="Disordered" evidence="1">
    <location>
        <begin position="310"/>
        <end position="338"/>
    </location>
</feature>
<reference evidence="2" key="1">
    <citation type="submission" date="2020-08" db="EMBL/GenBank/DDBJ databases">
        <title>Whole genome shotgun sequence of Polymorphospora rubra NBRC 101157.</title>
        <authorList>
            <person name="Komaki H."/>
            <person name="Tamura T."/>
        </authorList>
    </citation>
    <scope>NUCLEOTIDE SEQUENCE</scope>
    <source>
        <strain evidence="2">NBRC 101157</strain>
    </source>
</reference>
<dbReference type="KEGG" id="pry:Prubr_59480"/>
<gene>
    <name evidence="2" type="ORF">Prubr_59480</name>
</gene>
<evidence type="ECO:0000313" key="3">
    <source>
        <dbReference type="Proteomes" id="UP000680866"/>
    </source>
</evidence>
<keyword evidence="3" id="KW-1185">Reference proteome</keyword>
<organism evidence="2 3">
    <name type="scientific">Polymorphospora rubra</name>
    <dbReference type="NCBI Taxonomy" id="338584"/>
    <lineage>
        <taxon>Bacteria</taxon>
        <taxon>Bacillati</taxon>
        <taxon>Actinomycetota</taxon>
        <taxon>Actinomycetes</taxon>
        <taxon>Micromonosporales</taxon>
        <taxon>Micromonosporaceae</taxon>
        <taxon>Polymorphospora</taxon>
    </lineage>
</organism>
<name>A0A810N6L6_9ACTN</name>
<protein>
    <submittedName>
        <fullName evidence="2">Uncharacterized protein</fullName>
    </submittedName>
</protein>
<dbReference type="EMBL" id="AP023359">
    <property type="protein sequence ID" value="BCJ68927.1"/>
    <property type="molecule type" value="Genomic_DNA"/>
</dbReference>
<evidence type="ECO:0000256" key="1">
    <source>
        <dbReference type="SAM" id="MobiDB-lite"/>
    </source>
</evidence>
<proteinExistence type="predicted"/>
<feature type="compositionally biased region" description="Low complexity" evidence="1">
    <location>
        <begin position="310"/>
        <end position="327"/>
    </location>
</feature>
<accession>A0A810N6L6</accession>
<dbReference type="Proteomes" id="UP000680866">
    <property type="component" value="Chromosome"/>
</dbReference>
<feature type="compositionally biased region" description="Gly residues" evidence="1">
    <location>
        <begin position="328"/>
        <end position="338"/>
    </location>
</feature>
<dbReference type="AlphaFoldDB" id="A0A810N6L6"/>
<evidence type="ECO:0000313" key="2">
    <source>
        <dbReference type="EMBL" id="BCJ68927.1"/>
    </source>
</evidence>